<dbReference type="EMBL" id="HACA01009013">
    <property type="protein sequence ID" value="CDW26374.1"/>
    <property type="molecule type" value="Transcribed_RNA"/>
</dbReference>
<reference evidence="1" key="1">
    <citation type="submission" date="2014-05" db="EMBL/GenBank/DDBJ databases">
        <authorList>
            <person name="Chronopoulou M."/>
        </authorList>
    </citation>
    <scope>NUCLEOTIDE SEQUENCE</scope>
    <source>
        <tissue evidence="1">Whole organism</tissue>
    </source>
</reference>
<dbReference type="AlphaFoldDB" id="A0A0K2TKC7"/>
<accession>A0A0K2TKC7</accession>
<protein>
    <submittedName>
        <fullName evidence="1">Uncharacterized protein</fullName>
    </submittedName>
</protein>
<feature type="non-terminal residue" evidence="1">
    <location>
        <position position="1"/>
    </location>
</feature>
<sequence>NTQDMPGDIVNRLPRGLSFLPDCLLGQSSAEEGCYINPLLELCSHSGDRKMFFLAIDSQLCVLEHWS</sequence>
<proteinExistence type="predicted"/>
<evidence type="ECO:0000313" key="1">
    <source>
        <dbReference type="EMBL" id="CDW26374.1"/>
    </source>
</evidence>
<name>A0A0K2TKC7_LEPSM</name>
<organism evidence="1">
    <name type="scientific">Lepeophtheirus salmonis</name>
    <name type="common">Salmon louse</name>
    <name type="synonym">Caligus salmonis</name>
    <dbReference type="NCBI Taxonomy" id="72036"/>
    <lineage>
        <taxon>Eukaryota</taxon>
        <taxon>Metazoa</taxon>
        <taxon>Ecdysozoa</taxon>
        <taxon>Arthropoda</taxon>
        <taxon>Crustacea</taxon>
        <taxon>Multicrustacea</taxon>
        <taxon>Hexanauplia</taxon>
        <taxon>Copepoda</taxon>
        <taxon>Siphonostomatoida</taxon>
        <taxon>Caligidae</taxon>
        <taxon>Lepeophtheirus</taxon>
    </lineage>
</organism>